<dbReference type="AlphaFoldDB" id="A0A2Z4LUM7"/>
<accession>A0A2Z4LUM7</accession>
<dbReference type="Pfam" id="PF11013">
    <property type="entry name" value="DUF2851"/>
    <property type="match status" value="1"/>
</dbReference>
<gene>
    <name evidence="1" type="ORF">HME9304_02466</name>
</gene>
<proteinExistence type="predicted"/>
<dbReference type="RefSeq" id="WP_112378844.1">
    <property type="nucleotide sequence ID" value="NZ_CP030104.1"/>
</dbReference>
<dbReference type="InterPro" id="IPR021272">
    <property type="entry name" value="DUF2851"/>
</dbReference>
<keyword evidence="2" id="KW-1185">Reference proteome</keyword>
<evidence type="ECO:0008006" key="3">
    <source>
        <dbReference type="Google" id="ProtNLM"/>
    </source>
</evidence>
<dbReference type="OrthoDB" id="1005072at2"/>
<protein>
    <recommendedName>
        <fullName evidence="3">DUF2851 family protein</fullName>
    </recommendedName>
</protein>
<organism evidence="1 2">
    <name type="scientific">Flagellimonas maritima</name>
    <dbReference type="NCBI Taxonomy" id="1383885"/>
    <lineage>
        <taxon>Bacteria</taxon>
        <taxon>Pseudomonadati</taxon>
        <taxon>Bacteroidota</taxon>
        <taxon>Flavobacteriia</taxon>
        <taxon>Flavobacteriales</taxon>
        <taxon>Flavobacteriaceae</taxon>
        <taxon>Flagellimonas</taxon>
    </lineage>
</organism>
<dbReference type="KEGG" id="spon:HME9304_02466"/>
<name>A0A2Z4LUM7_9FLAO</name>
<evidence type="ECO:0000313" key="1">
    <source>
        <dbReference type="EMBL" id="AWX45452.1"/>
    </source>
</evidence>
<sequence length="426" mass="50152">MREDLLSFIWRNNKFRTKKLFTTDKEALKIQNSGILNKFSGPDFFNAKIFIDEQLWAGNVEIHVKSSDWYAHHHETDTNYDNVILHVVWEDDISIFRKDGSKIPTLELKRYVPKEILEKYQKLLQNQKSTFINCETNFLEIDAFLKANWLERLYIERLEQKSILINTLLKETKNDWEEVLFILLAKNFGSKVNGHFFLDKAKQLGFSKIRRTRNDKIQLESLLLGHFGLLQKKDCQDLYYIQLKEEYGYLMKKFGLSHNFGKPEFFGLRPPNFPTIRLSQLASLYIEHQNLFAELMKLNQLGDIYDLLQVNASSYWDNHFTFGKVSKKGKKRLSKNFMDLLIINTIVPLKFCYARYVGKDWNTDVLRLISKVKKEDNSIIKSFDDLGSRTVNAFESQSKIQLYTNYCSKNKCLQCALGVHLLNRNT</sequence>
<reference evidence="1 2" key="1">
    <citation type="submission" date="2018-06" db="EMBL/GenBank/DDBJ databases">
        <title>Spongiibacterium sp. HME9304 Genome sequencing and assembly.</title>
        <authorList>
            <person name="Kang H."/>
            <person name="Kim H."/>
            <person name="Joh K."/>
        </authorList>
    </citation>
    <scope>NUCLEOTIDE SEQUENCE [LARGE SCALE GENOMIC DNA]</scope>
    <source>
        <strain evidence="1 2">HME9304</strain>
    </source>
</reference>
<dbReference type="Proteomes" id="UP000248536">
    <property type="component" value="Chromosome"/>
</dbReference>
<dbReference type="EMBL" id="CP030104">
    <property type="protein sequence ID" value="AWX45452.1"/>
    <property type="molecule type" value="Genomic_DNA"/>
</dbReference>
<evidence type="ECO:0000313" key="2">
    <source>
        <dbReference type="Proteomes" id="UP000248536"/>
    </source>
</evidence>